<name>A0A9R0K9U9_SPIOL</name>
<feature type="signal peptide" evidence="1">
    <location>
        <begin position="1"/>
        <end position="25"/>
    </location>
</feature>
<dbReference type="OrthoDB" id="10447932at2759"/>
<evidence type="ECO:0000256" key="1">
    <source>
        <dbReference type="SAM" id="SignalP"/>
    </source>
</evidence>
<feature type="chain" id="PRO_5040149968" evidence="1">
    <location>
        <begin position="26"/>
        <end position="126"/>
    </location>
</feature>
<dbReference type="KEGG" id="soe:110801905"/>
<evidence type="ECO:0000313" key="2">
    <source>
        <dbReference type="Proteomes" id="UP000813463"/>
    </source>
</evidence>
<protein>
    <submittedName>
        <fullName evidence="3">Uncharacterized protein</fullName>
    </submittedName>
</protein>
<dbReference type="Proteomes" id="UP000813463">
    <property type="component" value="Chromosome 4"/>
</dbReference>
<reference evidence="3" key="2">
    <citation type="submission" date="2025-08" db="UniProtKB">
        <authorList>
            <consortium name="RefSeq"/>
        </authorList>
    </citation>
    <scope>IDENTIFICATION</scope>
    <source>
        <tissue evidence="3">Leaf</tissue>
    </source>
</reference>
<reference evidence="2" key="1">
    <citation type="journal article" date="2021" name="Nat. Commun.">
        <title>Genomic analyses provide insights into spinach domestication and the genetic basis of agronomic traits.</title>
        <authorList>
            <person name="Cai X."/>
            <person name="Sun X."/>
            <person name="Xu C."/>
            <person name="Sun H."/>
            <person name="Wang X."/>
            <person name="Ge C."/>
            <person name="Zhang Z."/>
            <person name="Wang Q."/>
            <person name="Fei Z."/>
            <person name="Jiao C."/>
            <person name="Wang Q."/>
        </authorList>
    </citation>
    <scope>NUCLEOTIDE SEQUENCE [LARGE SCALE GENOMIC DNA]</scope>
    <source>
        <strain evidence="2">cv. Varoflay</strain>
    </source>
</reference>
<gene>
    <name evidence="3" type="primary">LOC110801905</name>
</gene>
<sequence>MGRTLINLFVATIMFAAFLILTVSADYKSYSDEEIPPPKAMCRETTELCLPYGNYRCCKGLDCILGNPDLPGAVGVCTPLGEQPQPPKDKCRKRHQICVHYGEYNCCHGLHCVDTDQLFPGAGLCE</sequence>
<dbReference type="GeneID" id="110801905"/>
<proteinExistence type="predicted"/>
<dbReference type="RefSeq" id="XP_021863003.1">
    <property type="nucleotide sequence ID" value="XM_022007311.2"/>
</dbReference>
<accession>A0A9R0K9U9</accession>
<keyword evidence="2" id="KW-1185">Reference proteome</keyword>
<dbReference type="AlphaFoldDB" id="A0A9R0K9U9"/>
<evidence type="ECO:0000313" key="3">
    <source>
        <dbReference type="RefSeq" id="XP_021863003.1"/>
    </source>
</evidence>
<organism evidence="2 3">
    <name type="scientific">Spinacia oleracea</name>
    <name type="common">Spinach</name>
    <dbReference type="NCBI Taxonomy" id="3562"/>
    <lineage>
        <taxon>Eukaryota</taxon>
        <taxon>Viridiplantae</taxon>
        <taxon>Streptophyta</taxon>
        <taxon>Embryophyta</taxon>
        <taxon>Tracheophyta</taxon>
        <taxon>Spermatophyta</taxon>
        <taxon>Magnoliopsida</taxon>
        <taxon>eudicotyledons</taxon>
        <taxon>Gunneridae</taxon>
        <taxon>Pentapetalae</taxon>
        <taxon>Caryophyllales</taxon>
        <taxon>Chenopodiaceae</taxon>
        <taxon>Chenopodioideae</taxon>
        <taxon>Anserineae</taxon>
        <taxon>Spinacia</taxon>
    </lineage>
</organism>
<keyword evidence="1" id="KW-0732">Signal</keyword>